<gene>
    <name evidence="9" type="ORF">EYE40_00450</name>
</gene>
<evidence type="ECO:0000313" key="9">
    <source>
        <dbReference type="EMBL" id="TBN55989.1"/>
    </source>
</evidence>
<evidence type="ECO:0000259" key="8">
    <source>
        <dbReference type="Pfam" id="PF02687"/>
    </source>
</evidence>
<feature type="transmembrane region" description="Helical" evidence="7">
    <location>
        <begin position="400"/>
        <end position="426"/>
    </location>
</feature>
<dbReference type="InterPro" id="IPR050250">
    <property type="entry name" value="Macrolide_Exporter_MacB"/>
</dbReference>
<keyword evidence="4 7" id="KW-1133">Transmembrane helix</keyword>
<organism evidence="9 10">
    <name type="scientific">Glaciihabitans arcticus</name>
    <dbReference type="NCBI Taxonomy" id="2668039"/>
    <lineage>
        <taxon>Bacteria</taxon>
        <taxon>Bacillati</taxon>
        <taxon>Actinomycetota</taxon>
        <taxon>Actinomycetes</taxon>
        <taxon>Micrococcales</taxon>
        <taxon>Microbacteriaceae</taxon>
        <taxon>Glaciihabitans</taxon>
    </lineage>
</organism>
<evidence type="ECO:0000256" key="2">
    <source>
        <dbReference type="ARBA" id="ARBA00022475"/>
    </source>
</evidence>
<accession>A0A4V2JEK3</accession>
<dbReference type="RefSeq" id="WP_130980100.1">
    <property type="nucleotide sequence ID" value="NZ_SISG01000001.1"/>
</dbReference>
<name>A0A4V2JEK3_9MICO</name>
<feature type="transmembrane region" description="Helical" evidence="7">
    <location>
        <begin position="432"/>
        <end position="452"/>
    </location>
</feature>
<dbReference type="Pfam" id="PF02687">
    <property type="entry name" value="FtsX"/>
    <property type="match status" value="1"/>
</dbReference>
<feature type="transmembrane region" description="Helical" evidence="7">
    <location>
        <begin position="845"/>
        <end position="871"/>
    </location>
</feature>
<comment type="subcellular location">
    <subcellularLocation>
        <location evidence="1">Cell membrane</location>
        <topology evidence="1">Multi-pass membrane protein</topology>
    </subcellularLocation>
</comment>
<feature type="transmembrane region" description="Helical" evidence="7">
    <location>
        <begin position="473"/>
        <end position="492"/>
    </location>
</feature>
<comment type="caution">
    <text evidence="9">The sequence shown here is derived from an EMBL/GenBank/DDBJ whole genome shotgun (WGS) entry which is preliminary data.</text>
</comment>
<evidence type="ECO:0000256" key="1">
    <source>
        <dbReference type="ARBA" id="ARBA00004651"/>
    </source>
</evidence>
<dbReference type="InterPro" id="IPR003838">
    <property type="entry name" value="ABC3_permease_C"/>
</dbReference>
<dbReference type="PANTHER" id="PTHR30572:SF4">
    <property type="entry name" value="ABC TRANSPORTER PERMEASE YTRF"/>
    <property type="match status" value="1"/>
</dbReference>
<dbReference type="Proteomes" id="UP000294194">
    <property type="component" value="Unassembled WGS sequence"/>
</dbReference>
<dbReference type="GO" id="GO:0005886">
    <property type="term" value="C:plasma membrane"/>
    <property type="evidence" value="ECO:0007669"/>
    <property type="project" value="UniProtKB-SubCell"/>
</dbReference>
<reference evidence="10" key="1">
    <citation type="submission" date="2019-02" db="EMBL/GenBank/DDBJ databases">
        <title>Glaciihabitans arcticus sp. nov., a psychrotolerant bacterium isolated from polar soil.</title>
        <authorList>
            <person name="Dahal R.H."/>
        </authorList>
    </citation>
    <scope>NUCLEOTIDE SEQUENCE [LARGE SCALE GENOMIC DNA]</scope>
    <source>
        <strain evidence="10">RP-3-7</strain>
    </source>
</reference>
<feature type="transmembrane region" description="Helical" evidence="7">
    <location>
        <begin position="792"/>
        <end position="812"/>
    </location>
</feature>
<feature type="transmembrane region" description="Helical" evidence="7">
    <location>
        <begin position="512"/>
        <end position="533"/>
    </location>
</feature>
<keyword evidence="2" id="KW-1003">Cell membrane</keyword>
<evidence type="ECO:0000256" key="5">
    <source>
        <dbReference type="ARBA" id="ARBA00023136"/>
    </source>
</evidence>
<evidence type="ECO:0000256" key="3">
    <source>
        <dbReference type="ARBA" id="ARBA00022692"/>
    </source>
</evidence>
<feature type="transmembrane region" description="Helical" evidence="7">
    <location>
        <begin position="891"/>
        <end position="912"/>
    </location>
</feature>
<proteinExistence type="inferred from homology"/>
<keyword evidence="10" id="KW-1185">Reference proteome</keyword>
<keyword evidence="5 7" id="KW-0472">Membrane</keyword>
<evidence type="ECO:0000313" key="10">
    <source>
        <dbReference type="Proteomes" id="UP000294194"/>
    </source>
</evidence>
<feature type="transmembrane region" description="Helical" evidence="7">
    <location>
        <begin position="560"/>
        <end position="583"/>
    </location>
</feature>
<evidence type="ECO:0000256" key="7">
    <source>
        <dbReference type="SAM" id="Phobius"/>
    </source>
</evidence>
<dbReference type="PANTHER" id="PTHR30572">
    <property type="entry name" value="MEMBRANE COMPONENT OF TRANSPORTER-RELATED"/>
    <property type="match status" value="1"/>
</dbReference>
<dbReference type="EMBL" id="SISG01000001">
    <property type="protein sequence ID" value="TBN55989.1"/>
    <property type="molecule type" value="Genomic_DNA"/>
</dbReference>
<feature type="domain" description="ABC3 transporter permease C-terminal" evidence="8">
    <location>
        <begin position="796"/>
        <end position="917"/>
    </location>
</feature>
<protein>
    <submittedName>
        <fullName evidence="9">ABC transporter permease</fullName>
    </submittedName>
</protein>
<dbReference type="AlphaFoldDB" id="A0A4V2JEK3"/>
<keyword evidence="3 7" id="KW-0812">Transmembrane</keyword>
<feature type="transmembrane region" description="Helical" evidence="7">
    <location>
        <begin position="21"/>
        <end position="42"/>
    </location>
</feature>
<comment type="similarity">
    <text evidence="6">Belongs to the ABC-4 integral membrane protein family.</text>
</comment>
<feature type="transmembrane region" description="Helical" evidence="7">
    <location>
        <begin position="353"/>
        <end position="377"/>
    </location>
</feature>
<sequence>MSRSRRKGLLPLLWRQFGSERGASVAIAGVVLVVSFLCAAAPRALEVMTSAELAGTVSSIPPTTRDLRSSLFDGPPIGPSAAGDAFDGELDPIWGVLDDGLRAVRADVPEPARSLLGDPRFAVNTTALQAEGYDLGDDPFNKLVLLADPLMAEQIEIVEGALPAVPDPAIYDFDRDTVFADDEPRPGEPLEFVLSVETAERMGWPVGAVRSLKLAPPGLQAVRLSGTFEAVDAESDYWQLTPTTLTPDVFDDGNRRATITGGAFVNPAGWDAVYSLTTSTNGVILQTRIWFPLNGGTIEGASAERVLGQLRQVTSKAVAITADVEMPTRVKFSTGVVDALSTIIARSTATTSVLLMATAGPLGVSIAVLALAARLVADRRRPTLALIAARGGSNAQLRSVLALEGLVLGLPVAVLGIFAAVLLIPARAAPGSYLLPILVGLAPAALFALAAAPGSLRQVRSDLGQRGSGRRRVIVELVAIVLAVASLTLLLLRGTQASETAGVDPLLVATPLLLSLAACVVVLRVFPLPLAALERRLRARKGVVGFVGAARALRDPVAGLAPVLAMVVAVSVAVFSGAMFATLTVGVDSAAESTVGGDLRARGPIFFDEGVAAANGVAGVREAVALQDAGTSSLTVGRSSAPVTVLLADTAALAALQSGLADAAPDRAALAELDGDAVPIVMSKDLAAQLGAEVDEGLTMNGQKLAIVATADRIAGSGVADNWIYLDRAFTETVVTGGFVPRILIVSLDAGADATAVAEAIEDATTSTFSVSTRAQAAADIRSSAFVSGLQLALAAVLVLVALLTAVAIILVSTINNRSRSRLLAVLRTLGLSRRQTGQLIAWELAPIAVTAFVGGALLGVALPLIVLAGIDLRPFTGGAAQPALVIDPLLTAAVLGGFALIVAVASLLAALGSRTTTLAAALKSGEE</sequence>
<evidence type="ECO:0000256" key="4">
    <source>
        <dbReference type="ARBA" id="ARBA00022989"/>
    </source>
</evidence>
<evidence type="ECO:0000256" key="6">
    <source>
        <dbReference type="ARBA" id="ARBA00038076"/>
    </source>
</evidence>
<dbReference type="GO" id="GO:0022857">
    <property type="term" value="F:transmembrane transporter activity"/>
    <property type="evidence" value="ECO:0007669"/>
    <property type="project" value="TreeGrafter"/>
</dbReference>